<dbReference type="OrthoDB" id="2996936at2759"/>
<feature type="region of interest" description="Disordered" evidence="1">
    <location>
        <begin position="236"/>
        <end position="289"/>
    </location>
</feature>
<dbReference type="InParanoid" id="A0A2H3D2D2"/>
<proteinExistence type="predicted"/>
<gene>
    <name evidence="2" type="ORF">ARMGADRAFT_1084878</name>
</gene>
<name>A0A2H3D2D2_ARMGA</name>
<dbReference type="Proteomes" id="UP000217790">
    <property type="component" value="Unassembled WGS sequence"/>
</dbReference>
<feature type="region of interest" description="Disordered" evidence="1">
    <location>
        <begin position="343"/>
        <end position="365"/>
    </location>
</feature>
<accession>A0A2H3D2D2</accession>
<evidence type="ECO:0000313" key="2">
    <source>
        <dbReference type="EMBL" id="PBK88240.1"/>
    </source>
</evidence>
<protein>
    <submittedName>
        <fullName evidence="2">Uncharacterized protein</fullName>
    </submittedName>
</protein>
<reference evidence="3" key="1">
    <citation type="journal article" date="2017" name="Nat. Ecol. Evol.">
        <title>Genome expansion and lineage-specific genetic innovations in the forest pathogenic fungi Armillaria.</title>
        <authorList>
            <person name="Sipos G."/>
            <person name="Prasanna A.N."/>
            <person name="Walter M.C."/>
            <person name="O'Connor E."/>
            <person name="Balint B."/>
            <person name="Krizsan K."/>
            <person name="Kiss B."/>
            <person name="Hess J."/>
            <person name="Varga T."/>
            <person name="Slot J."/>
            <person name="Riley R."/>
            <person name="Boka B."/>
            <person name="Rigling D."/>
            <person name="Barry K."/>
            <person name="Lee J."/>
            <person name="Mihaltcheva S."/>
            <person name="LaButti K."/>
            <person name="Lipzen A."/>
            <person name="Waldron R."/>
            <person name="Moloney N.M."/>
            <person name="Sperisen C."/>
            <person name="Kredics L."/>
            <person name="Vagvoelgyi C."/>
            <person name="Patrignani A."/>
            <person name="Fitzpatrick D."/>
            <person name="Nagy I."/>
            <person name="Doyle S."/>
            <person name="Anderson J.B."/>
            <person name="Grigoriev I.V."/>
            <person name="Gueldener U."/>
            <person name="Muensterkoetter M."/>
            <person name="Nagy L.G."/>
        </authorList>
    </citation>
    <scope>NUCLEOTIDE SEQUENCE [LARGE SCALE GENOMIC DNA]</scope>
    <source>
        <strain evidence="3">Ar21-2</strain>
    </source>
</reference>
<keyword evidence="3" id="KW-1185">Reference proteome</keyword>
<organism evidence="2 3">
    <name type="scientific">Armillaria gallica</name>
    <name type="common">Bulbous honey fungus</name>
    <name type="synonym">Armillaria bulbosa</name>
    <dbReference type="NCBI Taxonomy" id="47427"/>
    <lineage>
        <taxon>Eukaryota</taxon>
        <taxon>Fungi</taxon>
        <taxon>Dikarya</taxon>
        <taxon>Basidiomycota</taxon>
        <taxon>Agaricomycotina</taxon>
        <taxon>Agaricomycetes</taxon>
        <taxon>Agaricomycetidae</taxon>
        <taxon>Agaricales</taxon>
        <taxon>Marasmiineae</taxon>
        <taxon>Physalacriaceae</taxon>
        <taxon>Armillaria</taxon>
    </lineage>
</organism>
<dbReference type="EMBL" id="KZ293674">
    <property type="protein sequence ID" value="PBK88240.1"/>
    <property type="molecule type" value="Genomic_DNA"/>
</dbReference>
<sequence>MSESIASIHLCASQSTPPFHHLSDDSFAFPDSLAPLVLPVDPVDIADTDTRKVTRLWPSSVPLFTFKEHSHLQARKDHIIELLKHGRNRKLRNGLRTASALTHNQYTKIFPEEMSILDYLLTSISACTTFAKDVVYKLDENIYQEFLTRLTTRRSLASSSLETFGYPDLRPPVWAIDTGKGLTANDFEIYALQYRIRIEHFLYMLDNVHDWDRCQTRVILDESLLATQRNADRARLGKQERYLPTVPPASHSNSLKSNPSRQSSASDWSLGGVHYDTSRDKEQHPSNLQTTKIRGQSCLCANSKVSESHDFPGPCRHEILPAASRKVQTPNGLDCKNPSSPAIFYQGRPPSHLDSGQGHTDGNKHLFHHDSCNPQISACSDHSEFPSIHFDTTLKAVDICTIEHSSPNTGISCEKRCNDTPVPNNNISTPLLHHSNSNELRTFRIASNTLCTPFSEKNKNFRLPRQVRRRIRQLQKQLQRVFHITGCVTSTNSDYQRTLMGMRKYVAQLSKFIILESETTRLQVGVNILDLNVFQKVLDSRPYLTRNSRTELQMFSVWPKARVEQTMNVMEQTGRTRCQLHSLGLAGHRIDVEKATASLTINQKCRSYRWRDFNCCHPKYRRVRREVETQGYSMMSPGCRIKVEVNIKPQTTRRKLFFKQHIRRETHQHQGYDSPYHFVSPSTLRISSIGSFITAVGTWNTIGPVRLPRKLFHIICRGSQRIKRRPCDNRKSQHIRTAYNSHQLTIRINAQTILDAASKQLGVSASGRESLITFSRCIPSITFTLANRKLREFMVHQALRQGQNSRFPAIRTVLLDVINGLRYRQQPLQRTRCSPRLEFLCQLTPEIRISLTTVRGWNATSPVHIPGKRFCGIGRGSERMKQRPCSTRKRRCVRMMRDPRQLVIIIHTQLIPHTAFEDFSITSESGRKFVTTSFHYLLSFNFISAGNVFGDFLGHRAFRELCNSQCPAIHMVLWDLATRISDRQQLLQRIRRSPHLEILTEVTVVKQESERLPTYRPQCVAFNTLSPKLNWTEKTEHDQLIQCVLLIHSSDDVPSNRFITSIAVSSDFISGTAETSFLACSTSLAPTAPGPSADDTKVLGFKSRIRAPGDEMDNSETSRQCQKLDTISNVNGMMAGSIRRRNDGAHHQYRSRLGNGPHKPAAHADSQLLRMQHRASSTRILHEPNLGAYNCGNHFEFTIIVDSGHSLTGPDRAPKLDFNLILDPSMYEKSMHDGILECSEPCPPYVEDVG</sequence>
<evidence type="ECO:0000256" key="1">
    <source>
        <dbReference type="SAM" id="MobiDB-lite"/>
    </source>
</evidence>
<evidence type="ECO:0000313" key="3">
    <source>
        <dbReference type="Proteomes" id="UP000217790"/>
    </source>
</evidence>
<dbReference type="AlphaFoldDB" id="A0A2H3D2D2"/>
<feature type="compositionally biased region" description="Polar residues" evidence="1">
    <location>
        <begin position="250"/>
        <end position="267"/>
    </location>
</feature>